<dbReference type="EMBL" id="BAER01000056">
    <property type="protein sequence ID" value="GAC33293.1"/>
    <property type="molecule type" value="Genomic_DNA"/>
</dbReference>
<reference evidence="2" key="1">
    <citation type="journal article" date="2014" name="Environ. Microbiol.">
        <title>Comparative genomics of the marine bacterial genus Glaciecola reveals the high degree of genomic diversity and genomic characteristic for cold adaptation.</title>
        <authorList>
            <person name="Qin Q.L."/>
            <person name="Xie B.B."/>
            <person name="Yu Y."/>
            <person name="Shu Y.L."/>
            <person name="Rong J.C."/>
            <person name="Zhang Y.J."/>
            <person name="Zhao D.L."/>
            <person name="Chen X.L."/>
            <person name="Zhang X.Y."/>
            <person name="Chen B."/>
            <person name="Zhou B.C."/>
            <person name="Zhang Y.Z."/>
        </authorList>
    </citation>
    <scope>NUCLEOTIDE SEQUENCE [LARGE SCALE GENOMIC DNA]</scope>
    <source>
        <strain evidence="2">LMG 21857</strain>
    </source>
</reference>
<dbReference type="AlphaFoldDB" id="K6ZX23"/>
<sequence length="41" mass="4633">MIAVCIKQVETSFENDRIMEIKTLASQHGFSFFTIKAIDVA</sequence>
<evidence type="ECO:0000313" key="1">
    <source>
        <dbReference type="EMBL" id="GAC33293.1"/>
    </source>
</evidence>
<accession>K6ZX23</accession>
<proteinExistence type="predicted"/>
<keyword evidence="2" id="KW-1185">Reference proteome</keyword>
<comment type="caution">
    <text evidence="1">The sequence shown here is derived from an EMBL/GenBank/DDBJ whole genome shotgun (WGS) entry which is preliminary data.</text>
</comment>
<dbReference type="Proteomes" id="UP000006322">
    <property type="component" value="Unassembled WGS sequence"/>
</dbReference>
<gene>
    <name evidence="1" type="ORF">GPLA_2388</name>
</gene>
<dbReference type="STRING" id="1129793.GPLA_2388"/>
<organism evidence="1 2">
    <name type="scientific">Paraglaciecola polaris LMG 21857</name>
    <dbReference type="NCBI Taxonomy" id="1129793"/>
    <lineage>
        <taxon>Bacteria</taxon>
        <taxon>Pseudomonadati</taxon>
        <taxon>Pseudomonadota</taxon>
        <taxon>Gammaproteobacteria</taxon>
        <taxon>Alteromonadales</taxon>
        <taxon>Alteromonadaceae</taxon>
        <taxon>Paraglaciecola</taxon>
    </lineage>
</organism>
<name>K6ZX23_9ALTE</name>
<protein>
    <submittedName>
        <fullName evidence="1">Uncharacterized protein</fullName>
    </submittedName>
</protein>
<evidence type="ECO:0000313" key="2">
    <source>
        <dbReference type="Proteomes" id="UP000006322"/>
    </source>
</evidence>